<sequence length="413" mass="48160">MLSRQASTHPQSSPGLFVTPNTPQRNRPLASSPSRAPQSHGKRPRDEAEDLDPATRRAQWQRMMERMRNHEKQMEQTRDQLEKTNQMLAEQQRRIDELEHQRRIDELQQELDQQVSAENEQAHAGKDVLLRREAGLQPNEDVVQRAGQQEQRRRHGKQRQQDPHLQAEQPEARQREPETNGHSSQHAGGYQLANRQRQRHAEPRSPAELDGHIDAEVQPSPAPDLQRHSQRRLKRKVLGHPLSGHNPKLIFDDDDRPIVSEATVFLLRLSQQEVLDKFSRYIKHKSFFDVHHPDFKSMGCWIISAKATSDYRMKLRDRGEQHTFSFRRLAIRLWHDEVSIYSLLQGKNHQKAIQVCQNEQCMHPGHIQVESSKESAERRKCKQRRRCAGHVTTHKDGTVQRRRLCIFAPLSAE</sequence>
<comment type="caution">
    <text evidence="3">The sequence shown here is derived from an EMBL/GenBank/DDBJ whole genome shotgun (WGS) entry which is preliminary data.</text>
</comment>
<feature type="region of interest" description="Disordered" evidence="1">
    <location>
        <begin position="1"/>
        <end position="230"/>
    </location>
</feature>
<dbReference type="Pfam" id="PF05551">
    <property type="entry name" value="zf-His_Me_endon"/>
    <property type="match status" value="1"/>
</dbReference>
<feature type="domain" description="Zinc-binding loop region of homing endonuclease" evidence="2">
    <location>
        <begin position="300"/>
        <end position="388"/>
    </location>
</feature>
<organism evidence="3 4">
    <name type="scientific">Cytospora paraplurivora</name>
    <dbReference type="NCBI Taxonomy" id="2898453"/>
    <lineage>
        <taxon>Eukaryota</taxon>
        <taxon>Fungi</taxon>
        <taxon>Dikarya</taxon>
        <taxon>Ascomycota</taxon>
        <taxon>Pezizomycotina</taxon>
        <taxon>Sordariomycetes</taxon>
        <taxon>Sordariomycetidae</taxon>
        <taxon>Diaporthales</taxon>
        <taxon>Cytosporaceae</taxon>
        <taxon>Cytospora</taxon>
    </lineage>
</organism>
<dbReference type="InterPro" id="IPR044930">
    <property type="entry name" value="Homing_endonuclease_His-Me"/>
</dbReference>
<dbReference type="InterPro" id="IPR044925">
    <property type="entry name" value="His-Me_finger_sf"/>
</dbReference>
<evidence type="ECO:0000259" key="2">
    <source>
        <dbReference type="Pfam" id="PF05551"/>
    </source>
</evidence>
<feature type="compositionally biased region" description="Basic and acidic residues" evidence="1">
    <location>
        <begin position="91"/>
        <end position="106"/>
    </location>
</feature>
<evidence type="ECO:0000256" key="1">
    <source>
        <dbReference type="SAM" id="MobiDB-lite"/>
    </source>
</evidence>
<accession>A0AAN9U980</accession>
<protein>
    <recommendedName>
        <fullName evidence="2">Zinc-binding loop region of homing endonuclease domain-containing protein</fullName>
    </recommendedName>
</protein>
<feature type="compositionally biased region" description="Polar residues" evidence="1">
    <location>
        <begin position="110"/>
        <end position="119"/>
    </location>
</feature>
<reference evidence="3 4" key="1">
    <citation type="journal article" date="2023" name="PLoS ONE">
        <title>Cytospora paraplurivora sp. nov. isolated from orchards with fruit tree decline syndrome in Ontario, Canada.</title>
        <authorList>
            <person name="Ilyukhin E."/>
            <person name="Nguyen H.D.T."/>
            <person name="Castle A.J."/>
            <person name="Ellouze W."/>
        </authorList>
    </citation>
    <scope>NUCLEOTIDE SEQUENCE [LARGE SCALE GENOMIC DNA]</scope>
    <source>
        <strain evidence="3 4">FDS-564</strain>
    </source>
</reference>
<gene>
    <name evidence="3" type="ORF">SLS53_006895</name>
</gene>
<dbReference type="EMBL" id="JAJSPL020000032">
    <property type="protein sequence ID" value="KAK7736687.1"/>
    <property type="molecule type" value="Genomic_DNA"/>
</dbReference>
<name>A0AAN9U980_9PEZI</name>
<feature type="compositionally biased region" description="Basic and acidic residues" evidence="1">
    <location>
        <begin position="170"/>
        <end position="179"/>
    </location>
</feature>
<dbReference type="Proteomes" id="UP001320245">
    <property type="component" value="Unassembled WGS sequence"/>
</dbReference>
<dbReference type="AlphaFoldDB" id="A0AAN9U980"/>
<evidence type="ECO:0000313" key="4">
    <source>
        <dbReference type="Proteomes" id="UP001320245"/>
    </source>
</evidence>
<dbReference type="InterPro" id="IPR008704">
    <property type="entry name" value="Endonuclease_Zinc-binding_loop"/>
</dbReference>
<feature type="compositionally biased region" description="Basic and acidic residues" evidence="1">
    <location>
        <begin position="120"/>
        <end position="134"/>
    </location>
</feature>
<keyword evidence="4" id="KW-1185">Reference proteome</keyword>
<feature type="compositionally biased region" description="Basic and acidic residues" evidence="1">
    <location>
        <begin position="63"/>
        <end position="82"/>
    </location>
</feature>
<evidence type="ECO:0000313" key="3">
    <source>
        <dbReference type="EMBL" id="KAK7736687.1"/>
    </source>
</evidence>
<proteinExistence type="predicted"/>
<dbReference type="Gene3D" id="3.90.75.10">
    <property type="entry name" value="Homing Intron 3 (I-ppo) Encoded Endonuclease, Chain A"/>
    <property type="match status" value="1"/>
</dbReference>
<dbReference type="SUPFAM" id="SSF54060">
    <property type="entry name" value="His-Me finger endonucleases"/>
    <property type="match status" value="1"/>
</dbReference>
<feature type="compositionally biased region" description="Polar residues" evidence="1">
    <location>
        <begin position="1"/>
        <end position="37"/>
    </location>
</feature>
<dbReference type="GO" id="GO:0004519">
    <property type="term" value="F:endonuclease activity"/>
    <property type="evidence" value="ECO:0007669"/>
    <property type="project" value="InterPro"/>
</dbReference>
<feature type="compositionally biased region" description="Basic and acidic residues" evidence="1">
    <location>
        <begin position="199"/>
        <end position="215"/>
    </location>
</feature>